<organism evidence="1 2">
    <name type="scientific">Salinirubrum litoreum</name>
    <dbReference type="NCBI Taxonomy" id="1126234"/>
    <lineage>
        <taxon>Archaea</taxon>
        <taxon>Methanobacteriati</taxon>
        <taxon>Methanobacteriota</taxon>
        <taxon>Stenosarchaea group</taxon>
        <taxon>Halobacteria</taxon>
        <taxon>Halobacteriales</taxon>
        <taxon>Haloferacaceae</taxon>
        <taxon>Salinirubrum</taxon>
    </lineage>
</organism>
<name>A0ABD5RC07_9EURY</name>
<accession>A0ABD5RC07</accession>
<dbReference type="Proteomes" id="UP001596201">
    <property type="component" value="Unassembled WGS sequence"/>
</dbReference>
<dbReference type="RefSeq" id="WP_227229476.1">
    <property type="nucleotide sequence ID" value="NZ_JAJCVJ010000002.1"/>
</dbReference>
<evidence type="ECO:0000313" key="1">
    <source>
        <dbReference type="EMBL" id="MFC5367212.1"/>
    </source>
</evidence>
<dbReference type="AlphaFoldDB" id="A0ABD5RC07"/>
<gene>
    <name evidence="1" type="ORF">ACFPJ5_09680</name>
</gene>
<sequence>MGTKMDLPETAVKQLEEYAKVEKIPFEIAYLRVLSESLISLPYPVPEEGVWQGVDARPRSSNSQLDLQQLNTGPTENPDRGIICTFLTSYFGFDQPVKFGGERREVDIQLVADGLKRLSTMANTDENWFTFQYPSGSWGGIGIENFVTCLETFEERFDRGDLDDTEYGRVVFVNRLYQEDYMLLYLTLCGEYGNIPRCRLEFLTSGYPVDPRRYQELAAQFGCRLRENAKTVTIDEFEIRPDEPLSLEVRDHHHTRRSSPDSPKVIGLTIRNPLEQSERLYEKLLAEAGPDIPGSKSNRGQSRQLDAYDDVYTRLLRTDFAPEKHEYHLKSINVQRLSGFEQHSFWNMVVRTDYHEEGHPRWAS</sequence>
<reference evidence="1 2" key="1">
    <citation type="journal article" date="2019" name="Int. J. Syst. Evol. Microbiol.">
        <title>The Global Catalogue of Microorganisms (GCM) 10K type strain sequencing project: providing services to taxonomists for standard genome sequencing and annotation.</title>
        <authorList>
            <consortium name="The Broad Institute Genomics Platform"/>
            <consortium name="The Broad Institute Genome Sequencing Center for Infectious Disease"/>
            <person name="Wu L."/>
            <person name="Ma J."/>
        </authorList>
    </citation>
    <scope>NUCLEOTIDE SEQUENCE [LARGE SCALE GENOMIC DNA]</scope>
    <source>
        <strain evidence="1 2">CGMCC 1.12237</strain>
    </source>
</reference>
<comment type="caution">
    <text evidence="1">The sequence shown here is derived from an EMBL/GenBank/DDBJ whole genome shotgun (WGS) entry which is preliminary data.</text>
</comment>
<protein>
    <submittedName>
        <fullName evidence="1">Uncharacterized protein</fullName>
    </submittedName>
</protein>
<dbReference type="EMBL" id="JBHSKX010000002">
    <property type="protein sequence ID" value="MFC5367212.1"/>
    <property type="molecule type" value="Genomic_DNA"/>
</dbReference>
<keyword evidence="2" id="KW-1185">Reference proteome</keyword>
<proteinExistence type="predicted"/>
<evidence type="ECO:0000313" key="2">
    <source>
        <dbReference type="Proteomes" id="UP001596201"/>
    </source>
</evidence>